<organism evidence="1 2">
    <name type="scientific">Ramazzottius varieornatus</name>
    <name type="common">Water bear</name>
    <name type="synonym">Tardigrade</name>
    <dbReference type="NCBI Taxonomy" id="947166"/>
    <lineage>
        <taxon>Eukaryota</taxon>
        <taxon>Metazoa</taxon>
        <taxon>Ecdysozoa</taxon>
        <taxon>Tardigrada</taxon>
        <taxon>Eutardigrada</taxon>
        <taxon>Parachela</taxon>
        <taxon>Hypsibioidea</taxon>
        <taxon>Ramazzottiidae</taxon>
        <taxon>Ramazzottius</taxon>
    </lineage>
</organism>
<sequence length="243" mass="26585">MDTSINRTVEQDTNGMTIDLSNLEGVTLVSGLTVPHPAPSPSRGHAGEPTLLISKFSTDVDEGGLRSVKCRVGDLVERVWNSKKHASALDHFVVPEDAPCVLGLAQPAFYQIKSCLVNFTVPAASFGETNSCALSFMAPDIEASERVLLCFRSVGSLRDNRQADLPVGFEYALNGGERKICSQKPQSLTSKIWIKKATVFDVPLELSSVISNASNKLEFSFPSIPESIKYCTHVRYPFYLLMQ</sequence>
<dbReference type="AlphaFoldDB" id="A0A1D1VDB7"/>
<accession>A0A1D1VDB7</accession>
<keyword evidence="2" id="KW-1185">Reference proteome</keyword>
<evidence type="ECO:0000313" key="1">
    <source>
        <dbReference type="EMBL" id="GAU97727.1"/>
    </source>
</evidence>
<dbReference type="OrthoDB" id="28127at2759"/>
<reference evidence="1 2" key="1">
    <citation type="journal article" date="2016" name="Nat. Commun.">
        <title>Extremotolerant tardigrade genome and improved radiotolerance of human cultured cells by tardigrade-unique protein.</title>
        <authorList>
            <person name="Hashimoto T."/>
            <person name="Horikawa D.D."/>
            <person name="Saito Y."/>
            <person name="Kuwahara H."/>
            <person name="Kozuka-Hata H."/>
            <person name="Shin-I T."/>
            <person name="Minakuchi Y."/>
            <person name="Ohishi K."/>
            <person name="Motoyama A."/>
            <person name="Aizu T."/>
            <person name="Enomoto A."/>
            <person name="Kondo K."/>
            <person name="Tanaka S."/>
            <person name="Hara Y."/>
            <person name="Koshikawa S."/>
            <person name="Sagara H."/>
            <person name="Miura T."/>
            <person name="Yokobori S."/>
            <person name="Miyagawa K."/>
            <person name="Suzuki Y."/>
            <person name="Kubo T."/>
            <person name="Oyama M."/>
            <person name="Kohara Y."/>
            <person name="Fujiyama A."/>
            <person name="Arakawa K."/>
            <person name="Katayama T."/>
            <person name="Toyoda A."/>
            <person name="Kunieda T."/>
        </authorList>
    </citation>
    <scope>NUCLEOTIDE SEQUENCE [LARGE SCALE GENOMIC DNA]</scope>
    <source>
        <strain evidence="1 2">YOKOZUNA-1</strain>
    </source>
</reference>
<comment type="caution">
    <text evidence="1">The sequence shown here is derived from an EMBL/GenBank/DDBJ whole genome shotgun (WGS) entry which is preliminary data.</text>
</comment>
<protein>
    <submittedName>
        <fullName evidence="1">Uncharacterized protein</fullName>
    </submittedName>
</protein>
<dbReference type="Proteomes" id="UP000186922">
    <property type="component" value="Unassembled WGS sequence"/>
</dbReference>
<proteinExistence type="predicted"/>
<evidence type="ECO:0000313" key="2">
    <source>
        <dbReference type="Proteomes" id="UP000186922"/>
    </source>
</evidence>
<gene>
    <name evidence="1" type="primary">RvY_08974</name>
    <name evidence="1" type="synonym">RvY_08974.1</name>
    <name evidence="1" type="ORF">RvY_08974-1</name>
</gene>
<name>A0A1D1VDB7_RAMVA</name>
<dbReference type="EMBL" id="BDGG01000004">
    <property type="protein sequence ID" value="GAU97727.1"/>
    <property type="molecule type" value="Genomic_DNA"/>
</dbReference>